<comment type="caution">
    <text evidence="3">The sequence shown here is derived from an EMBL/GenBank/DDBJ whole genome shotgun (WGS) entry which is preliminary data.</text>
</comment>
<name>A0AA35MAE5_9HYPO</name>
<feature type="signal peptide" evidence="2">
    <location>
        <begin position="1"/>
        <end position="25"/>
    </location>
</feature>
<keyword evidence="4" id="KW-1185">Reference proteome</keyword>
<feature type="region of interest" description="Disordered" evidence="1">
    <location>
        <begin position="114"/>
        <end position="359"/>
    </location>
</feature>
<feature type="chain" id="PRO_5041423762" evidence="2">
    <location>
        <begin position="26"/>
        <end position="359"/>
    </location>
</feature>
<evidence type="ECO:0000256" key="1">
    <source>
        <dbReference type="SAM" id="MobiDB-lite"/>
    </source>
</evidence>
<feature type="region of interest" description="Disordered" evidence="1">
    <location>
        <begin position="65"/>
        <end position="96"/>
    </location>
</feature>
<dbReference type="EMBL" id="CABFNP030001239">
    <property type="protein sequence ID" value="CAI6092601.1"/>
    <property type="molecule type" value="Genomic_DNA"/>
</dbReference>
<dbReference type="Proteomes" id="UP001160390">
    <property type="component" value="Unassembled WGS sequence"/>
</dbReference>
<gene>
    <name evidence="3" type="ORF">CCHLO57077_00007089</name>
</gene>
<keyword evidence="2" id="KW-0732">Signal</keyword>
<accession>A0AA35MAE5</accession>
<reference evidence="3" key="1">
    <citation type="submission" date="2023-01" db="EMBL/GenBank/DDBJ databases">
        <authorList>
            <person name="Piombo E."/>
        </authorList>
    </citation>
    <scope>NUCLEOTIDE SEQUENCE</scope>
</reference>
<evidence type="ECO:0000313" key="4">
    <source>
        <dbReference type="Proteomes" id="UP001160390"/>
    </source>
</evidence>
<dbReference type="AlphaFoldDB" id="A0AA35MAE5"/>
<organism evidence="3 4">
    <name type="scientific">Clonostachys chloroleuca</name>
    <dbReference type="NCBI Taxonomy" id="1926264"/>
    <lineage>
        <taxon>Eukaryota</taxon>
        <taxon>Fungi</taxon>
        <taxon>Dikarya</taxon>
        <taxon>Ascomycota</taxon>
        <taxon>Pezizomycotina</taxon>
        <taxon>Sordariomycetes</taxon>
        <taxon>Hypocreomycetidae</taxon>
        <taxon>Hypocreales</taxon>
        <taxon>Bionectriaceae</taxon>
        <taxon>Clonostachys</taxon>
    </lineage>
</organism>
<sequence>MVAIKQASLLSTLPLLLAVSSQALASQESGDLVSRDEGAVYERAYDEELYERDFDDELYERDFDDELDERDFDEELDERDFDDELEERDFDDELYERDEDDLFERDEYDLYLEPRGGILSKPKKEKPKISKPTLQGGTNPVAMKDKDLKSSKNRHSSTSMEVPIKLVTSRPRSLYARGGILSKPKKEKPKISKPTLQGGTNPVAMKDKDLKSSKNRHSSTSMEVPIKLVTSRPRSLYARGGILSKPKKAEKPKISKPTLQGGTNPVAMKDKDLKSSKNRHSSGSMEVPIKLVTSRPRAVLQRRGGVLSKPKKAEKPKISKPTLQGGTNPVAMKDKDLKSSNRHSATSMEVPIKLVKSRH</sequence>
<evidence type="ECO:0000313" key="3">
    <source>
        <dbReference type="EMBL" id="CAI6092601.1"/>
    </source>
</evidence>
<protein>
    <submittedName>
        <fullName evidence="3">Uncharacterized protein</fullName>
    </submittedName>
</protein>
<evidence type="ECO:0000256" key="2">
    <source>
        <dbReference type="SAM" id="SignalP"/>
    </source>
</evidence>
<proteinExistence type="predicted"/>